<feature type="region of interest" description="Disordered" evidence="9">
    <location>
        <begin position="421"/>
        <end position="467"/>
    </location>
</feature>
<feature type="active site" evidence="7">
    <location>
        <position position="150"/>
    </location>
</feature>
<dbReference type="CDD" id="cd05398">
    <property type="entry name" value="NT_ClassII-CCAase"/>
    <property type="match status" value="1"/>
</dbReference>
<dbReference type="Pfam" id="PF12627">
    <property type="entry name" value="PolyA_pol_RNAbd"/>
    <property type="match status" value="1"/>
</dbReference>
<dbReference type="STRING" id="1424334.W822_19000"/>
<evidence type="ECO:0000256" key="6">
    <source>
        <dbReference type="ARBA" id="ARBA00023163"/>
    </source>
</evidence>
<dbReference type="GO" id="GO:1990817">
    <property type="term" value="F:poly(A) RNA polymerase activity"/>
    <property type="evidence" value="ECO:0007669"/>
    <property type="project" value="UniProtKB-UniRule"/>
</dbReference>
<dbReference type="Gene3D" id="1.10.3090.10">
    <property type="entry name" value="cca-adding enzyme, domain 2"/>
    <property type="match status" value="1"/>
</dbReference>
<dbReference type="EMBL" id="AYXT01000012">
    <property type="protein sequence ID" value="ETF01342.1"/>
    <property type="molecule type" value="Genomic_DNA"/>
</dbReference>
<gene>
    <name evidence="7" type="primary">pcnB</name>
    <name evidence="13" type="ORF">W822_19000</name>
</gene>
<dbReference type="InterPro" id="IPR032828">
    <property type="entry name" value="PolyA_RNA-bd"/>
</dbReference>
<comment type="function">
    <text evidence="7">Adds poly(A) tail to the 3' end of many RNAs, which usually targets these RNAs for decay. Plays a significant role in the global control of gene expression, through influencing the rate of transcript degradation, and in the general RNA quality control.</text>
</comment>
<dbReference type="Pfam" id="PF12626">
    <property type="entry name" value="PolyA_pol_arg_C"/>
    <property type="match status" value="1"/>
</dbReference>
<dbReference type="RefSeq" id="WP_024006732.1">
    <property type="nucleotide sequence ID" value="NZ_KI650981.1"/>
</dbReference>
<feature type="active site" evidence="7">
    <location>
        <position position="76"/>
    </location>
</feature>
<dbReference type="Gene3D" id="3.30.460.10">
    <property type="entry name" value="Beta Polymerase, domain 2"/>
    <property type="match status" value="1"/>
</dbReference>
<keyword evidence="1 7" id="KW-0507">mRNA processing</keyword>
<dbReference type="InterPro" id="IPR052191">
    <property type="entry name" value="tRNA_ntf/polyA_polymerase_I"/>
</dbReference>
<keyword evidence="14" id="KW-1185">Reference proteome</keyword>
<dbReference type="GO" id="GO:0005524">
    <property type="term" value="F:ATP binding"/>
    <property type="evidence" value="ECO:0007669"/>
    <property type="project" value="UniProtKB-UniRule"/>
</dbReference>
<dbReference type="PANTHER" id="PTHR43051:SF1">
    <property type="entry name" value="POLYNUCLEOTIDE ADENYLYLTRANSFERASE FAMILY PROTEIN"/>
    <property type="match status" value="1"/>
</dbReference>
<organism evidence="13 14">
    <name type="scientific">Advenella kashmirensis W13003</name>
    <dbReference type="NCBI Taxonomy" id="1424334"/>
    <lineage>
        <taxon>Bacteria</taxon>
        <taxon>Pseudomonadati</taxon>
        <taxon>Pseudomonadota</taxon>
        <taxon>Betaproteobacteria</taxon>
        <taxon>Burkholderiales</taxon>
        <taxon>Alcaligenaceae</taxon>
    </lineage>
</organism>
<evidence type="ECO:0000256" key="3">
    <source>
        <dbReference type="ARBA" id="ARBA00022741"/>
    </source>
</evidence>
<comment type="catalytic activity">
    <reaction evidence="7">
        <text>RNA(n) + ATP = RNA(n)-3'-adenine ribonucleotide + diphosphate</text>
        <dbReference type="Rhea" id="RHEA:11332"/>
        <dbReference type="Rhea" id="RHEA-COMP:14527"/>
        <dbReference type="Rhea" id="RHEA-COMP:17347"/>
        <dbReference type="ChEBI" id="CHEBI:30616"/>
        <dbReference type="ChEBI" id="CHEBI:33019"/>
        <dbReference type="ChEBI" id="CHEBI:140395"/>
        <dbReference type="ChEBI" id="CHEBI:173115"/>
        <dbReference type="EC" id="2.7.7.19"/>
    </reaction>
</comment>
<dbReference type="InterPro" id="IPR010206">
    <property type="entry name" value="PolA_pol_I"/>
</dbReference>
<evidence type="ECO:0000313" key="13">
    <source>
        <dbReference type="EMBL" id="ETF01342.1"/>
    </source>
</evidence>
<dbReference type="eggNOG" id="COG0617">
    <property type="taxonomic scope" value="Bacteria"/>
</dbReference>
<dbReference type="EC" id="2.7.7.19" evidence="7"/>
<dbReference type="GO" id="GO:0003723">
    <property type="term" value="F:RNA binding"/>
    <property type="evidence" value="ECO:0007669"/>
    <property type="project" value="UniProtKB-UniRule"/>
</dbReference>
<dbReference type="InterPro" id="IPR002646">
    <property type="entry name" value="PolA_pol_head_dom"/>
</dbReference>
<dbReference type="InterPro" id="IPR025866">
    <property type="entry name" value="PolyA_pol_arg_C_dom"/>
</dbReference>
<dbReference type="Proteomes" id="UP000018733">
    <property type="component" value="Unassembled WGS sequence"/>
</dbReference>
<dbReference type="SUPFAM" id="SSF81301">
    <property type="entry name" value="Nucleotidyltransferase"/>
    <property type="match status" value="1"/>
</dbReference>
<evidence type="ECO:0000259" key="12">
    <source>
        <dbReference type="Pfam" id="PF12627"/>
    </source>
</evidence>
<evidence type="ECO:0000256" key="2">
    <source>
        <dbReference type="ARBA" id="ARBA00022679"/>
    </source>
</evidence>
<accession>V8QNW3</accession>
<evidence type="ECO:0000256" key="5">
    <source>
        <dbReference type="ARBA" id="ARBA00022884"/>
    </source>
</evidence>
<evidence type="ECO:0000256" key="8">
    <source>
        <dbReference type="RuleBase" id="RU003953"/>
    </source>
</evidence>
<comment type="caution">
    <text evidence="13">The sequence shown here is derived from an EMBL/GenBank/DDBJ whole genome shotgun (WGS) entry which is preliminary data.</text>
</comment>
<feature type="domain" description="Polymerase A arginine-rich C-terminal" evidence="11">
    <location>
        <begin position="323"/>
        <end position="442"/>
    </location>
</feature>
<feature type="domain" description="tRNA nucleotidyltransferase/poly(A) polymerase RNA and SrmB- binding" evidence="12">
    <location>
        <begin position="210"/>
        <end position="269"/>
    </location>
</feature>
<feature type="compositionally biased region" description="Low complexity" evidence="9">
    <location>
        <begin position="446"/>
        <end position="460"/>
    </location>
</feature>
<keyword evidence="4 7" id="KW-0067">ATP-binding</keyword>
<dbReference type="OrthoDB" id="9805698at2"/>
<evidence type="ECO:0000313" key="14">
    <source>
        <dbReference type="Proteomes" id="UP000018733"/>
    </source>
</evidence>
<comment type="similarity">
    <text evidence="7 8">Belongs to the tRNA nucleotidyltransferase/poly(A) polymerase family.</text>
</comment>
<evidence type="ECO:0000256" key="1">
    <source>
        <dbReference type="ARBA" id="ARBA00022664"/>
    </source>
</evidence>
<sequence>MIKNTIRTFVSRLFAAPVPKEKRQVYSQAQHKIDRRLVSRNAIKVCEVLQQKGYDAFIVGGAVRDLVLGYEPKDFDVATNATPEEIRPLFRRARIIGRRFQLVHVVFGQEIIETSTFRAPSQGDQHTDADGRILNDNVFGTQQEDAARRDFTLNALYYDPVNETVIDYHNGVADLKNHLVRMIGDPEKRFREDPVRMLRAVRFASKLNGTIEPGTQAPIRSLAGLIKNVPDSRLFDEILKLLTCGNAIAALQQLRKEGLHENVLPLIDQVLAQPGGEQFVQLTLERTDQRVRAGKSVSPSFLFAALLWRLVDVNWKKNLARKEHTVPALSQAADLVIDNHINKLAIQRRHTADMREIWFMQPRFERRIPKQIWRMTEQPRFRAACDFLQLRAACHEFDSVLAQWWMDLADAPPAERTEMIEALTAEQQGTPAAAPRKRRKRRSNPRKSSTGGSPSSGGAPSTPPQAS</sequence>
<keyword evidence="3 7" id="KW-0547">Nucleotide-binding</keyword>
<keyword evidence="2 7" id="KW-0808">Transferase</keyword>
<evidence type="ECO:0000259" key="11">
    <source>
        <dbReference type="Pfam" id="PF12626"/>
    </source>
</evidence>
<dbReference type="AlphaFoldDB" id="V8QNW3"/>
<keyword evidence="6 7" id="KW-0804">Transcription</keyword>
<dbReference type="GO" id="GO:0043633">
    <property type="term" value="P:polyadenylation-dependent RNA catabolic process"/>
    <property type="evidence" value="ECO:0007669"/>
    <property type="project" value="InterPro"/>
</dbReference>
<feature type="compositionally biased region" description="Basic residues" evidence="9">
    <location>
        <begin position="435"/>
        <end position="445"/>
    </location>
</feature>
<feature type="domain" description="Poly A polymerase head" evidence="10">
    <location>
        <begin position="56"/>
        <end position="181"/>
    </location>
</feature>
<dbReference type="HOGENOM" id="CLU_015961_0_0_4"/>
<proteinExistence type="inferred from homology"/>
<evidence type="ECO:0000256" key="9">
    <source>
        <dbReference type="SAM" id="MobiDB-lite"/>
    </source>
</evidence>
<dbReference type="GO" id="GO:0006397">
    <property type="term" value="P:mRNA processing"/>
    <property type="evidence" value="ECO:0007669"/>
    <property type="project" value="UniProtKB-KW"/>
</dbReference>
<keyword evidence="5 7" id="KW-0694">RNA-binding</keyword>
<dbReference type="PANTHER" id="PTHR43051">
    <property type="entry name" value="POLYNUCLEOTIDE ADENYLYLTRANSFERASE FAMILY PROTEIN"/>
    <property type="match status" value="1"/>
</dbReference>
<dbReference type="Pfam" id="PF01743">
    <property type="entry name" value="PolyA_pol"/>
    <property type="match status" value="1"/>
</dbReference>
<dbReference type="InterPro" id="IPR043519">
    <property type="entry name" value="NT_sf"/>
</dbReference>
<evidence type="ECO:0000256" key="4">
    <source>
        <dbReference type="ARBA" id="ARBA00022840"/>
    </source>
</evidence>
<feature type="active site" evidence="7">
    <location>
        <position position="74"/>
    </location>
</feature>
<reference evidence="13 14" key="1">
    <citation type="journal article" date="2014" name="Genome Announc.">
        <title>Draft Genome Sequence of Advenella kashmirensis Strain W13003, a Polycyclic Aromatic Hydrocarbon-Degrading Bacterium.</title>
        <authorList>
            <person name="Wang X."/>
            <person name="Jin D."/>
            <person name="Zhou L."/>
            <person name="Wu L."/>
            <person name="An W."/>
            <person name="Zhao L."/>
        </authorList>
    </citation>
    <scope>NUCLEOTIDE SEQUENCE [LARGE SCALE GENOMIC DNA]</scope>
    <source>
        <strain evidence="13 14">W13003</strain>
    </source>
</reference>
<dbReference type="SUPFAM" id="SSF81891">
    <property type="entry name" value="Poly A polymerase C-terminal region-like"/>
    <property type="match status" value="1"/>
</dbReference>
<dbReference type="PATRIC" id="fig|1424334.3.peg.3818"/>
<protein>
    <recommendedName>
        <fullName evidence="7">Poly(A) polymerase I</fullName>
        <shortName evidence="7">PAP I</shortName>
        <ecNumber evidence="7">2.7.7.19</ecNumber>
    </recommendedName>
</protein>
<name>V8QNW3_9BURK</name>
<dbReference type="HAMAP" id="MF_00957">
    <property type="entry name" value="PolyA_pol"/>
    <property type="match status" value="1"/>
</dbReference>
<dbReference type="NCBIfam" id="TIGR01942">
    <property type="entry name" value="pcnB"/>
    <property type="match status" value="1"/>
</dbReference>
<evidence type="ECO:0000256" key="7">
    <source>
        <dbReference type="HAMAP-Rule" id="MF_00957"/>
    </source>
</evidence>
<evidence type="ECO:0000259" key="10">
    <source>
        <dbReference type="Pfam" id="PF01743"/>
    </source>
</evidence>